<organism evidence="1 2">
    <name type="scientific">Eragrostis curvula</name>
    <name type="common">weeping love grass</name>
    <dbReference type="NCBI Taxonomy" id="38414"/>
    <lineage>
        <taxon>Eukaryota</taxon>
        <taxon>Viridiplantae</taxon>
        <taxon>Streptophyta</taxon>
        <taxon>Embryophyta</taxon>
        <taxon>Tracheophyta</taxon>
        <taxon>Spermatophyta</taxon>
        <taxon>Magnoliopsida</taxon>
        <taxon>Liliopsida</taxon>
        <taxon>Poales</taxon>
        <taxon>Poaceae</taxon>
        <taxon>PACMAD clade</taxon>
        <taxon>Chloridoideae</taxon>
        <taxon>Eragrostideae</taxon>
        <taxon>Eragrostidinae</taxon>
        <taxon>Eragrostis</taxon>
    </lineage>
</organism>
<dbReference type="AlphaFoldDB" id="A0A5J9TQT1"/>
<evidence type="ECO:0000313" key="2">
    <source>
        <dbReference type="Proteomes" id="UP000324897"/>
    </source>
</evidence>
<feature type="non-terminal residue" evidence="1">
    <location>
        <position position="1"/>
    </location>
</feature>
<proteinExistence type="predicted"/>
<comment type="caution">
    <text evidence="1">The sequence shown here is derived from an EMBL/GenBank/DDBJ whole genome shotgun (WGS) entry which is preliminary data.</text>
</comment>
<gene>
    <name evidence="1" type="ORF">EJB05_37175</name>
</gene>
<keyword evidence="2" id="KW-1185">Reference proteome</keyword>
<accession>A0A5J9TQT1</accession>
<dbReference type="Proteomes" id="UP000324897">
    <property type="component" value="Unassembled WGS sequence"/>
</dbReference>
<dbReference type="EMBL" id="RWGY01000031">
    <property type="protein sequence ID" value="TVU13749.1"/>
    <property type="molecule type" value="Genomic_DNA"/>
</dbReference>
<name>A0A5J9TQT1_9POAL</name>
<sequence length="97" mass="10930">MAAAPFAPSSPSAAHRHQILFDRSTRWHSTFPHRVFEEREHLRDELQLPCLPVIYKLHAALLRSKRIGDLAELFSPTMLAAGHPPVIAVASNTLKWV</sequence>
<protein>
    <submittedName>
        <fullName evidence="1">Uncharacterized protein</fullName>
    </submittedName>
</protein>
<dbReference type="Gramene" id="TVU13749">
    <property type="protein sequence ID" value="TVU13749"/>
    <property type="gene ID" value="EJB05_37175"/>
</dbReference>
<reference evidence="1 2" key="1">
    <citation type="journal article" date="2019" name="Sci. Rep.">
        <title>A high-quality genome of Eragrostis curvula grass provides insights into Poaceae evolution and supports new strategies to enhance forage quality.</title>
        <authorList>
            <person name="Carballo J."/>
            <person name="Santos B.A.C.M."/>
            <person name="Zappacosta D."/>
            <person name="Garbus I."/>
            <person name="Selva J.P."/>
            <person name="Gallo C.A."/>
            <person name="Diaz A."/>
            <person name="Albertini E."/>
            <person name="Caccamo M."/>
            <person name="Echenique V."/>
        </authorList>
    </citation>
    <scope>NUCLEOTIDE SEQUENCE [LARGE SCALE GENOMIC DNA]</scope>
    <source>
        <strain evidence="2">cv. Victoria</strain>
        <tissue evidence="1">Leaf</tissue>
    </source>
</reference>
<evidence type="ECO:0000313" key="1">
    <source>
        <dbReference type="EMBL" id="TVU13749.1"/>
    </source>
</evidence>